<dbReference type="PANTHER" id="PTHR45681:SF6">
    <property type="entry name" value="POLYKETIDE SYNTHASE 37"/>
    <property type="match status" value="1"/>
</dbReference>
<dbReference type="STRING" id="29845.A0A1V6RX52"/>
<dbReference type="InterPro" id="IPR011032">
    <property type="entry name" value="GroES-like_sf"/>
</dbReference>
<dbReference type="Proteomes" id="UP000191518">
    <property type="component" value="Unassembled WGS sequence"/>
</dbReference>
<dbReference type="EMBL" id="MDYP01000018">
    <property type="protein sequence ID" value="OQE06361.1"/>
    <property type="molecule type" value="Genomic_DNA"/>
</dbReference>
<dbReference type="InterPro" id="IPR050444">
    <property type="entry name" value="Polyketide_Synthase"/>
</dbReference>
<organism evidence="3 4">
    <name type="scientific">Penicillium vulpinum</name>
    <dbReference type="NCBI Taxonomy" id="29845"/>
    <lineage>
        <taxon>Eukaryota</taxon>
        <taxon>Fungi</taxon>
        <taxon>Dikarya</taxon>
        <taxon>Ascomycota</taxon>
        <taxon>Pezizomycotina</taxon>
        <taxon>Eurotiomycetes</taxon>
        <taxon>Eurotiomycetidae</taxon>
        <taxon>Eurotiales</taxon>
        <taxon>Aspergillaceae</taxon>
        <taxon>Penicillium</taxon>
    </lineage>
</organism>
<feature type="domain" description="Enoyl reductase (ER)" evidence="2">
    <location>
        <begin position="113"/>
        <end position="304"/>
    </location>
</feature>
<dbReference type="SUPFAM" id="SSF50129">
    <property type="entry name" value="GroES-like"/>
    <property type="match status" value="1"/>
</dbReference>
<protein>
    <recommendedName>
        <fullName evidence="2">Enoyl reductase (ER) domain-containing protein</fullName>
    </recommendedName>
</protein>
<dbReference type="InterPro" id="IPR020843">
    <property type="entry name" value="ER"/>
</dbReference>
<accession>A0A1V6RX52</accession>
<dbReference type="Pfam" id="PF08240">
    <property type="entry name" value="ADH_N"/>
    <property type="match status" value="1"/>
</dbReference>
<dbReference type="SUPFAM" id="SSF51735">
    <property type="entry name" value="NAD(P)-binding Rossmann-fold domains"/>
    <property type="match status" value="1"/>
</dbReference>
<dbReference type="SMART" id="SM00829">
    <property type="entry name" value="PKS_ER"/>
    <property type="match status" value="1"/>
</dbReference>
<dbReference type="Gene3D" id="3.40.50.720">
    <property type="entry name" value="NAD(P)-binding Rossmann-like Domain"/>
    <property type="match status" value="1"/>
</dbReference>
<gene>
    <name evidence="3" type="ORF">PENVUL_c018G07616</name>
</gene>
<dbReference type="CDD" id="cd05195">
    <property type="entry name" value="enoyl_red"/>
    <property type="match status" value="1"/>
</dbReference>
<evidence type="ECO:0000313" key="4">
    <source>
        <dbReference type="Proteomes" id="UP000191518"/>
    </source>
</evidence>
<dbReference type="InterPro" id="IPR036291">
    <property type="entry name" value="NAD(P)-bd_dom_sf"/>
</dbReference>
<keyword evidence="1" id="KW-0808">Transferase</keyword>
<evidence type="ECO:0000313" key="3">
    <source>
        <dbReference type="EMBL" id="OQE06361.1"/>
    </source>
</evidence>
<comment type="caution">
    <text evidence="3">The sequence shown here is derived from an EMBL/GenBank/DDBJ whole genome shotgun (WGS) entry which is preliminary data.</text>
</comment>
<dbReference type="InterPro" id="IPR013154">
    <property type="entry name" value="ADH-like_N"/>
</dbReference>
<evidence type="ECO:0000256" key="1">
    <source>
        <dbReference type="ARBA" id="ARBA00022679"/>
    </source>
</evidence>
<name>A0A1V6RX52_9EURO</name>
<dbReference type="GO" id="GO:0016491">
    <property type="term" value="F:oxidoreductase activity"/>
    <property type="evidence" value="ECO:0007669"/>
    <property type="project" value="InterPro"/>
</dbReference>
<dbReference type="Gene3D" id="3.90.180.10">
    <property type="entry name" value="Medium-chain alcohol dehydrogenases, catalytic domain"/>
    <property type="match status" value="1"/>
</dbReference>
<dbReference type="PANTHER" id="PTHR45681">
    <property type="entry name" value="POLYKETIDE SYNTHASE 44-RELATED"/>
    <property type="match status" value="1"/>
</dbReference>
<evidence type="ECO:0000259" key="2">
    <source>
        <dbReference type="SMART" id="SM00829"/>
    </source>
</evidence>
<sequence length="304" mass="33639">MVLYRDQIDSVDSGRALFRIREYVISGTGNSQYYIFCSEIEQDLIYSSIFPLATAANRATCETDFILKDGVIYISRVVPDMELSEFTLDTGTGRDEQKFPTFGNIQLALETPCLLVTMYFGEKPTCDIALGADEVKIEVKAVGLNMKDYVIAMGNFESLKSSNESPGIISRVGENVTHLQSGDKVICLERGYYNTFLRSPVQECLKLDDDADLVEMATVGITHGTAIYALDYLAHLEANETLLIQVVTGGLGLAAIQYAKYVGAEIYATVGTQPKKDYLISECGIPANHISWPRTLEFKNDLLK</sequence>
<proteinExistence type="predicted"/>
<dbReference type="GO" id="GO:0016740">
    <property type="term" value="F:transferase activity"/>
    <property type="evidence" value="ECO:0007669"/>
    <property type="project" value="UniProtKB-KW"/>
</dbReference>
<dbReference type="AlphaFoldDB" id="A0A1V6RX52"/>
<keyword evidence="4" id="KW-1185">Reference proteome</keyword>
<reference evidence="4" key="1">
    <citation type="journal article" date="2017" name="Nat. Microbiol.">
        <title>Global analysis of biosynthetic gene clusters reveals vast potential of secondary metabolite production in Penicillium species.</title>
        <authorList>
            <person name="Nielsen J.C."/>
            <person name="Grijseels S."/>
            <person name="Prigent S."/>
            <person name="Ji B."/>
            <person name="Dainat J."/>
            <person name="Nielsen K.F."/>
            <person name="Frisvad J.C."/>
            <person name="Workman M."/>
            <person name="Nielsen J."/>
        </authorList>
    </citation>
    <scope>NUCLEOTIDE SEQUENCE [LARGE SCALE GENOMIC DNA]</scope>
    <source>
        <strain evidence="4">IBT 29486</strain>
    </source>
</reference>